<organism evidence="1 2">
    <name type="scientific">Phytophthora aleatoria</name>
    <dbReference type="NCBI Taxonomy" id="2496075"/>
    <lineage>
        <taxon>Eukaryota</taxon>
        <taxon>Sar</taxon>
        <taxon>Stramenopiles</taxon>
        <taxon>Oomycota</taxon>
        <taxon>Peronosporomycetes</taxon>
        <taxon>Peronosporales</taxon>
        <taxon>Peronosporaceae</taxon>
        <taxon>Phytophthora</taxon>
    </lineage>
</organism>
<name>A0A8J5IQJ9_9STRA</name>
<dbReference type="AlphaFoldDB" id="A0A8J5IQJ9"/>
<comment type="caution">
    <text evidence="1">The sequence shown here is derived from an EMBL/GenBank/DDBJ whole genome shotgun (WGS) entry which is preliminary data.</text>
</comment>
<proteinExistence type="predicted"/>
<gene>
    <name evidence="1" type="ORF">JG688_00010227</name>
</gene>
<keyword evidence="2" id="KW-1185">Reference proteome</keyword>
<accession>A0A8J5IQJ9</accession>
<reference evidence="1" key="1">
    <citation type="submission" date="2021-01" db="EMBL/GenBank/DDBJ databases">
        <title>Phytophthora aleatoria, a newly-described species from Pinus radiata is distinct from Phytophthora cactorum isolates based on comparative genomics.</title>
        <authorList>
            <person name="Mcdougal R."/>
            <person name="Panda P."/>
            <person name="Williams N."/>
            <person name="Studholme D.J."/>
        </authorList>
    </citation>
    <scope>NUCLEOTIDE SEQUENCE</scope>
    <source>
        <strain evidence="1">NZFS 4037</strain>
    </source>
</reference>
<evidence type="ECO:0000313" key="1">
    <source>
        <dbReference type="EMBL" id="KAG6959097.1"/>
    </source>
</evidence>
<dbReference type="Proteomes" id="UP000709295">
    <property type="component" value="Unassembled WGS sequence"/>
</dbReference>
<evidence type="ECO:0000313" key="2">
    <source>
        <dbReference type="Proteomes" id="UP000709295"/>
    </source>
</evidence>
<sequence length="227" mass="25962">METETKPDIDFVPVEMEPMHKERWRSDSIRLVYAVIPPHMKCLWHQHTKYSVYVVVAPLDVTEHSYGDAPHSLVQDKGSVFCRDHTEDKLLHVASTRELPSMIVIVEMLKDAREYLPHDQIVIHVSKGVELLNDEPRCRVYRLTLQDDPTDDQGTMELSLDLPTEAVLVALDDCEVDIKSSSDSSFKTERTLSLKVADDVRLPLAKFSIKLVSSTVKKTQFILTEIY</sequence>
<dbReference type="EMBL" id="JAENGY010000632">
    <property type="protein sequence ID" value="KAG6959097.1"/>
    <property type="molecule type" value="Genomic_DNA"/>
</dbReference>
<protein>
    <submittedName>
        <fullName evidence="1">Uncharacterized protein</fullName>
    </submittedName>
</protein>